<dbReference type="Proteomes" id="UP000006443">
    <property type="component" value="Unassembled WGS sequence"/>
</dbReference>
<dbReference type="AlphaFoldDB" id="C0GIE6"/>
<comment type="caution">
    <text evidence="3">The sequence shown here is derived from an EMBL/GenBank/DDBJ whole genome shotgun (WGS) entry which is preliminary data.</text>
</comment>
<dbReference type="GO" id="GO:0016020">
    <property type="term" value="C:membrane"/>
    <property type="evidence" value="ECO:0007669"/>
    <property type="project" value="InterPro"/>
</dbReference>
<sequence>MKKTNKRRALIVVLFALSFVLFGCAQGPDPDGVSAPEDTVDFSRVPDGTHRGTFTYGAFNFVVDVVVADGEVVETIVVQNRDNQPSRDAEEVLDRVVEEQTLNVDAVSGATVSSRTLIKAVENALKRAKQ</sequence>
<dbReference type="SMART" id="SM00900">
    <property type="entry name" value="FMN_bind"/>
    <property type="match status" value="1"/>
</dbReference>
<dbReference type="STRING" id="555088.DealDRAFT_2255"/>
<evidence type="ECO:0000259" key="2">
    <source>
        <dbReference type="SMART" id="SM00900"/>
    </source>
</evidence>
<keyword evidence="1" id="KW-0732">Signal</keyword>
<evidence type="ECO:0000313" key="4">
    <source>
        <dbReference type="Proteomes" id="UP000006443"/>
    </source>
</evidence>
<dbReference type="InterPro" id="IPR007329">
    <property type="entry name" value="FMN-bd"/>
</dbReference>
<dbReference type="eggNOG" id="COG3976">
    <property type="taxonomic scope" value="Bacteria"/>
</dbReference>
<keyword evidence="4" id="KW-1185">Reference proteome</keyword>
<accession>C0GIE6</accession>
<evidence type="ECO:0000256" key="1">
    <source>
        <dbReference type="SAM" id="SignalP"/>
    </source>
</evidence>
<proteinExistence type="predicted"/>
<dbReference type="PROSITE" id="PS51257">
    <property type="entry name" value="PROKAR_LIPOPROTEIN"/>
    <property type="match status" value="1"/>
</dbReference>
<organism evidence="3 4">
    <name type="scientific">Dethiobacter alkaliphilus AHT 1</name>
    <dbReference type="NCBI Taxonomy" id="555088"/>
    <lineage>
        <taxon>Bacteria</taxon>
        <taxon>Bacillati</taxon>
        <taxon>Bacillota</taxon>
        <taxon>Dethiobacteria</taxon>
        <taxon>Dethiobacterales</taxon>
        <taxon>Dethiobacteraceae</taxon>
        <taxon>Dethiobacter</taxon>
    </lineage>
</organism>
<protein>
    <submittedName>
        <fullName evidence="3">FMN-binding domain protein</fullName>
    </submittedName>
</protein>
<feature type="signal peptide" evidence="1">
    <location>
        <begin position="1"/>
        <end position="25"/>
    </location>
</feature>
<dbReference type="Gene3D" id="3.90.1010.20">
    <property type="match status" value="1"/>
</dbReference>
<feature type="chain" id="PRO_5002898706" evidence="1">
    <location>
        <begin position="26"/>
        <end position="130"/>
    </location>
</feature>
<dbReference type="Pfam" id="PF04205">
    <property type="entry name" value="FMN_bind"/>
    <property type="match status" value="1"/>
</dbReference>
<dbReference type="RefSeq" id="WP_008517483.1">
    <property type="nucleotide sequence ID" value="NZ_ACJM01000012.1"/>
</dbReference>
<evidence type="ECO:0000313" key="3">
    <source>
        <dbReference type="EMBL" id="EEG76807.1"/>
    </source>
</evidence>
<feature type="domain" description="FMN-binding" evidence="2">
    <location>
        <begin position="55"/>
        <end position="128"/>
    </location>
</feature>
<dbReference type="GO" id="GO:0010181">
    <property type="term" value="F:FMN binding"/>
    <property type="evidence" value="ECO:0007669"/>
    <property type="project" value="InterPro"/>
</dbReference>
<name>C0GIE6_DETAL</name>
<reference evidence="3 4" key="1">
    <citation type="submission" date="2009-02" db="EMBL/GenBank/DDBJ databases">
        <title>Sequencing of the draft genome and assembly of Dethiobacter alkaliphilus AHT 1.</title>
        <authorList>
            <consortium name="US DOE Joint Genome Institute (JGI-PGF)"/>
            <person name="Lucas S."/>
            <person name="Copeland A."/>
            <person name="Lapidus A."/>
            <person name="Glavina del Rio T."/>
            <person name="Dalin E."/>
            <person name="Tice H."/>
            <person name="Bruce D."/>
            <person name="Goodwin L."/>
            <person name="Pitluck S."/>
            <person name="Larimer F."/>
            <person name="Land M.L."/>
            <person name="Hauser L."/>
            <person name="Muyzer G."/>
        </authorList>
    </citation>
    <scope>NUCLEOTIDE SEQUENCE [LARGE SCALE GENOMIC DNA]</scope>
    <source>
        <strain evidence="3 4">AHT 1</strain>
    </source>
</reference>
<gene>
    <name evidence="3" type="ORF">DealDRAFT_2255</name>
</gene>
<dbReference type="EMBL" id="ACJM01000012">
    <property type="protein sequence ID" value="EEG76807.1"/>
    <property type="molecule type" value="Genomic_DNA"/>
</dbReference>